<dbReference type="Proteomes" id="UP000001572">
    <property type="component" value="Chromosome"/>
</dbReference>
<proteinExistence type="predicted"/>
<keyword evidence="1" id="KW-0812">Transmembrane</keyword>
<organism evidence="2 3">
    <name type="scientific">Alkaliphilus metalliredigens (strain QYMF)</name>
    <dbReference type="NCBI Taxonomy" id="293826"/>
    <lineage>
        <taxon>Bacteria</taxon>
        <taxon>Bacillati</taxon>
        <taxon>Bacillota</taxon>
        <taxon>Clostridia</taxon>
        <taxon>Peptostreptococcales</taxon>
        <taxon>Natronincolaceae</taxon>
        <taxon>Alkaliphilus</taxon>
    </lineage>
</organism>
<protein>
    <submittedName>
        <fullName evidence="2">Uncharacterized protein</fullName>
    </submittedName>
</protein>
<keyword evidence="1" id="KW-0472">Membrane</keyword>
<feature type="transmembrane region" description="Helical" evidence="1">
    <location>
        <begin position="39"/>
        <end position="57"/>
    </location>
</feature>
<dbReference type="OrthoDB" id="1954812at2"/>
<evidence type="ECO:0000313" key="2">
    <source>
        <dbReference type="EMBL" id="ABR47083.1"/>
    </source>
</evidence>
<dbReference type="STRING" id="293826.Amet_0858"/>
<keyword evidence="3" id="KW-1185">Reference proteome</keyword>
<reference evidence="3" key="1">
    <citation type="journal article" date="2016" name="Genome Announc.">
        <title>Complete genome sequence of Alkaliphilus metalliredigens strain QYMF, an alkaliphilic and metal-reducing bacterium isolated from borax-contaminated leachate ponds.</title>
        <authorList>
            <person name="Hwang C."/>
            <person name="Copeland A."/>
            <person name="Lucas S."/>
            <person name="Lapidus A."/>
            <person name="Barry K."/>
            <person name="Detter J.C."/>
            <person name="Glavina Del Rio T."/>
            <person name="Hammon N."/>
            <person name="Israni S."/>
            <person name="Dalin E."/>
            <person name="Tice H."/>
            <person name="Pitluck S."/>
            <person name="Chertkov O."/>
            <person name="Brettin T."/>
            <person name="Bruce D."/>
            <person name="Han C."/>
            <person name="Schmutz J."/>
            <person name="Larimer F."/>
            <person name="Land M.L."/>
            <person name="Hauser L."/>
            <person name="Kyrpides N."/>
            <person name="Mikhailova N."/>
            <person name="Ye Q."/>
            <person name="Zhou J."/>
            <person name="Richardson P."/>
            <person name="Fields M.W."/>
        </authorList>
    </citation>
    <scope>NUCLEOTIDE SEQUENCE [LARGE SCALE GENOMIC DNA]</scope>
    <source>
        <strain evidence="3">QYMF</strain>
    </source>
</reference>
<dbReference type="AlphaFoldDB" id="A6TLL5"/>
<feature type="transmembrane region" description="Helical" evidence="1">
    <location>
        <begin position="12"/>
        <end position="32"/>
    </location>
</feature>
<evidence type="ECO:0000256" key="1">
    <source>
        <dbReference type="SAM" id="Phobius"/>
    </source>
</evidence>
<feature type="transmembrane region" description="Helical" evidence="1">
    <location>
        <begin position="69"/>
        <end position="86"/>
    </location>
</feature>
<keyword evidence="1" id="KW-1133">Transmembrane helix</keyword>
<evidence type="ECO:0000313" key="3">
    <source>
        <dbReference type="Proteomes" id="UP000001572"/>
    </source>
</evidence>
<dbReference type="EMBL" id="CP000724">
    <property type="protein sequence ID" value="ABR47083.1"/>
    <property type="molecule type" value="Genomic_DNA"/>
</dbReference>
<accession>A6TLL5</accession>
<dbReference type="HOGENOM" id="CLU_2152994_0_0_9"/>
<dbReference type="RefSeq" id="WP_012062126.1">
    <property type="nucleotide sequence ID" value="NC_009633.1"/>
</dbReference>
<dbReference type="KEGG" id="amt:Amet_0858"/>
<sequence>MDILLTECSFFIFIYLFCFLGALSKDLVDTFLEKAEDILILKIIISSLAVTILLYGFSDRLLNTLSFKPFTALCYTMGLISFEVLVKYSSMKNIGGLVEEVYRIKWDKNKDKG</sequence>
<name>A6TLL5_ALKMQ</name>
<gene>
    <name evidence="2" type="ordered locus">Amet_0858</name>
</gene>